<organism evidence="2 3">
    <name type="scientific">Cyclotella atomus</name>
    <dbReference type="NCBI Taxonomy" id="382360"/>
    <lineage>
        <taxon>Eukaryota</taxon>
        <taxon>Sar</taxon>
        <taxon>Stramenopiles</taxon>
        <taxon>Ochrophyta</taxon>
        <taxon>Bacillariophyta</taxon>
        <taxon>Coscinodiscophyceae</taxon>
        <taxon>Thalassiosirophycidae</taxon>
        <taxon>Stephanodiscales</taxon>
        <taxon>Stephanodiscaceae</taxon>
        <taxon>Cyclotella</taxon>
    </lineage>
</organism>
<name>A0ABD3Q6V8_9STRA</name>
<dbReference type="AlphaFoldDB" id="A0ABD3Q6V8"/>
<keyword evidence="1" id="KW-0175">Coiled coil</keyword>
<comment type="caution">
    <text evidence="2">The sequence shown here is derived from an EMBL/GenBank/DDBJ whole genome shotgun (WGS) entry which is preliminary data.</text>
</comment>
<proteinExistence type="predicted"/>
<evidence type="ECO:0000313" key="2">
    <source>
        <dbReference type="EMBL" id="KAL3795686.1"/>
    </source>
</evidence>
<accession>A0ABD3Q6V8</accession>
<evidence type="ECO:0000313" key="3">
    <source>
        <dbReference type="Proteomes" id="UP001530400"/>
    </source>
</evidence>
<feature type="coiled-coil region" evidence="1">
    <location>
        <begin position="106"/>
        <end position="152"/>
    </location>
</feature>
<protein>
    <submittedName>
        <fullName evidence="2">Uncharacterized protein</fullName>
    </submittedName>
</protein>
<dbReference type="EMBL" id="JALLPJ020000312">
    <property type="protein sequence ID" value="KAL3795686.1"/>
    <property type="molecule type" value="Genomic_DNA"/>
</dbReference>
<evidence type="ECO:0000256" key="1">
    <source>
        <dbReference type="SAM" id="Coils"/>
    </source>
</evidence>
<reference evidence="2 3" key="1">
    <citation type="submission" date="2024-10" db="EMBL/GenBank/DDBJ databases">
        <title>Updated reference genomes for cyclostephanoid diatoms.</title>
        <authorList>
            <person name="Roberts W.R."/>
            <person name="Alverson A.J."/>
        </authorList>
    </citation>
    <scope>NUCLEOTIDE SEQUENCE [LARGE SCALE GENOMIC DNA]</scope>
    <source>
        <strain evidence="2 3">AJA010-31</strain>
    </source>
</reference>
<dbReference type="Proteomes" id="UP001530400">
    <property type="component" value="Unassembled WGS sequence"/>
</dbReference>
<sequence>MATVPETPRKSIRIAKEEFLDKVGHQHKDAVEQYEAAVKLNNQTEGSQSIARRTKQPTRKSFPVRTRLFNNGDDETAIATSNEISALRENLDDHIRTLDQGFQSCIKGLKFEIKELNARLNEVIKLTSDDEVQRIKEENKKLKSILLELTDQFENAMTLKPRSML</sequence>
<keyword evidence="3" id="KW-1185">Reference proteome</keyword>
<gene>
    <name evidence="2" type="ORF">ACHAWO_004271</name>
</gene>